<keyword evidence="7" id="KW-0472">Membrane</keyword>
<feature type="region of interest" description="Disordered" evidence="11">
    <location>
        <begin position="1"/>
        <end position="94"/>
    </location>
</feature>
<dbReference type="AlphaFoldDB" id="A0AA35NX83"/>
<evidence type="ECO:0000256" key="11">
    <source>
        <dbReference type="SAM" id="MobiDB-lite"/>
    </source>
</evidence>
<evidence type="ECO:0000256" key="5">
    <source>
        <dbReference type="ARBA" id="ARBA00022824"/>
    </source>
</evidence>
<feature type="compositionally biased region" description="Low complexity" evidence="11">
    <location>
        <begin position="30"/>
        <end position="47"/>
    </location>
</feature>
<evidence type="ECO:0000256" key="7">
    <source>
        <dbReference type="ARBA" id="ARBA00023136"/>
    </source>
</evidence>
<evidence type="ECO:0000256" key="10">
    <source>
        <dbReference type="ARBA" id="ARBA00046498"/>
    </source>
</evidence>
<evidence type="ECO:0000256" key="2">
    <source>
        <dbReference type="ARBA" id="ARBA00005245"/>
    </source>
</evidence>
<keyword evidence="4" id="KW-0812">Transmembrane</keyword>
<comment type="similarity">
    <text evidence="2">Belongs to the SPCS1 family.</text>
</comment>
<evidence type="ECO:0000256" key="4">
    <source>
        <dbReference type="ARBA" id="ARBA00022692"/>
    </source>
</evidence>
<protein>
    <recommendedName>
        <fullName evidence="3">Signal peptidase complex subunit 1</fullName>
    </recommendedName>
    <alternativeName>
        <fullName evidence="8">Microsomal signal peptidase 12 kDa subunit</fullName>
    </alternativeName>
</protein>
<gene>
    <name evidence="12" type="ORF">PODLI_1B027625</name>
</gene>
<evidence type="ECO:0000256" key="3">
    <source>
        <dbReference type="ARBA" id="ARBA00017059"/>
    </source>
</evidence>
<dbReference type="GO" id="GO:0006465">
    <property type="term" value="P:signal peptide processing"/>
    <property type="evidence" value="ECO:0007669"/>
    <property type="project" value="InterPro"/>
</dbReference>
<evidence type="ECO:0000256" key="8">
    <source>
        <dbReference type="ARBA" id="ARBA00032913"/>
    </source>
</evidence>
<proteinExistence type="inferred from homology"/>
<accession>A0AA35NX83</accession>
<evidence type="ECO:0000313" key="12">
    <source>
        <dbReference type="EMBL" id="CAI5767139.1"/>
    </source>
</evidence>
<evidence type="ECO:0000256" key="1">
    <source>
        <dbReference type="ARBA" id="ARBA00004477"/>
    </source>
</evidence>
<reference evidence="12" key="1">
    <citation type="submission" date="2022-12" db="EMBL/GenBank/DDBJ databases">
        <authorList>
            <person name="Alioto T."/>
            <person name="Alioto T."/>
            <person name="Gomez Garrido J."/>
        </authorList>
    </citation>
    <scope>NUCLEOTIDE SEQUENCE</scope>
</reference>
<keyword evidence="13" id="KW-1185">Reference proteome</keyword>
<keyword evidence="6" id="KW-1133">Transmembrane helix</keyword>
<dbReference type="GO" id="GO:0045047">
    <property type="term" value="P:protein targeting to ER"/>
    <property type="evidence" value="ECO:0007669"/>
    <property type="project" value="TreeGrafter"/>
</dbReference>
<dbReference type="Proteomes" id="UP001178461">
    <property type="component" value="Chromosome 2"/>
</dbReference>
<dbReference type="PANTHER" id="PTHR13202:SF0">
    <property type="entry name" value="SIGNAL PEPTIDASE COMPLEX SUBUNIT 1"/>
    <property type="match status" value="1"/>
</dbReference>
<sequence length="152" mass="16094">MRRGKKAAIPVSSVAPALRRRASSSEDPEAPFAAAAAASCSLGSSASQGDPLLLPESKGTPGWAKEPRLPGADSASSPVVQPETSEPPLPRERVYDGRGAQDVALQADIMFGVFRSIPTQMDYKGQKLAEQIFQGIILFSAVSISKQKCHIF</sequence>
<dbReference type="EMBL" id="OX395127">
    <property type="protein sequence ID" value="CAI5767139.1"/>
    <property type="molecule type" value="Genomic_DNA"/>
</dbReference>
<evidence type="ECO:0000256" key="6">
    <source>
        <dbReference type="ARBA" id="ARBA00022989"/>
    </source>
</evidence>
<dbReference type="InterPro" id="IPR009542">
    <property type="entry name" value="Spc1/SPCS1"/>
</dbReference>
<keyword evidence="5" id="KW-0256">Endoplasmic reticulum</keyword>
<comment type="function">
    <text evidence="9">Component of the signal peptidase complex (SPC) which catalyzes the cleavage of N-terminal signal sequences from nascent proteins as they are translocated into the lumen of the endoplasmic reticulum. Dispensable for SPC enzymatic activity.</text>
</comment>
<comment type="subcellular location">
    <subcellularLocation>
        <location evidence="1">Endoplasmic reticulum membrane</location>
        <topology evidence="1">Multi-pass membrane protein</topology>
    </subcellularLocation>
</comment>
<dbReference type="PANTHER" id="PTHR13202">
    <property type="entry name" value="MICROSOMAL SIGNAL PEPTIDASE 12 KDA SUBUNIT"/>
    <property type="match status" value="1"/>
</dbReference>
<comment type="subunit">
    <text evidence="10">Component of the signal peptidase complex paralog A (SPC-A) composed of a catalytic subunit SEC11A and three accessory subunits SPCS1, SPCS2 and SPCS3. Component of the signal peptidase complex paralog C (SPC-C) composed of a catalytic subunit SEC11C and three accessory subunits SPCS1, SPCS2 and SPCS3. Within the complex, interacts with SPCS2 and SPCS3. The complex induces a local thinning of the ER membrane which is used to measure the length of the signal peptide (SP) h-region of protein substrates. This ensures the selectivity of the complex towards h-regions shorter than 18-20 amino acids.</text>
</comment>
<evidence type="ECO:0000313" key="13">
    <source>
        <dbReference type="Proteomes" id="UP001178461"/>
    </source>
</evidence>
<organism evidence="12 13">
    <name type="scientific">Podarcis lilfordi</name>
    <name type="common">Lilford's wall lizard</name>
    <dbReference type="NCBI Taxonomy" id="74358"/>
    <lineage>
        <taxon>Eukaryota</taxon>
        <taxon>Metazoa</taxon>
        <taxon>Chordata</taxon>
        <taxon>Craniata</taxon>
        <taxon>Vertebrata</taxon>
        <taxon>Euteleostomi</taxon>
        <taxon>Lepidosauria</taxon>
        <taxon>Squamata</taxon>
        <taxon>Bifurcata</taxon>
        <taxon>Unidentata</taxon>
        <taxon>Episquamata</taxon>
        <taxon>Laterata</taxon>
        <taxon>Lacertibaenia</taxon>
        <taxon>Lacertidae</taxon>
        <taxon>Podarcis</taxon>
    </lineage>
</organism>
<name>A0AA35NX83_9SAUR</name>
<dbReference type="GO" id="GO:0005787">
    <property type="term" value="C:signal peptidase complex"/>
    <property type="evidence" value="ECO:0007669"/>
    <property type="project" value="InterPro"/>
</dbReference>
<evidence type="ECO:0000256" key="9">
    <source>
        <dbReference type="ARBA" id="ARBA00045204"/>
    </source>
</evidence>
<feature type="compositionally biased region" description="Polar residues" evidence="11">
    <location>
        <begin position="74"/>
        <end position="84"/>
    </location>
</feature>